<feature type="region of interest" description="Disordered" evidence="1">
    <location>
        <begin position="1"/>
        <end position="26"/>
    </location>
</feature>
<dbReference type="EMBL" id="JACVVK020000036">
    <property type="protein sequence ID" value="KAK7500627.1"/>
    <property type="molecule type" value="Genomic_DNA"/>
</dbReference>
<evidence type="ECO:0000313" key="2">
    <source>
        <dbReference type="EMBL" id="KAK7500627.1"/>
    </source>
</evidence>
<reference evidence="2 3" key="1">
    <citation type="journal article" date="2023" name="Sci. Data">
        <title>Genome assembly of the Korean intertidal mud-creeper Batillaria attramentaria.</title>
        <authorList>
            <person name="Patra A.K."/>
            <person name="Ho P.T."/>
            <person name="Jun S."/>
            <person name="Lee S.J."/>
            <person name="Kim Y."/>
            <person name="Won Y.J."/>
        </authorList>
    </citation>
    <scope>NUCLEOTIDE SEQUENCE [LARGE SCALE GENOMIC DNA]</scope>
    <source>
        <strain evidence="2">Wonlab-2016</strain>
    </source>
</reference>
<evidence type="ECO:0000256" key="1">
    <source>
        <dbReference type="SAM" id="MobiDB-lite"/>
    </source>
</evidence>
<comment type="caution">
    <text evidence="2">The sequence shown here is derived from an EMBL/GenBank/DDBJ whole genome shotgun (WGS) entry which is preliminary data.</text>
</comment>
<evidence type="ECO:0000313" key="3">
    <source>
        <dbReference type="Proteomes" id="UP001519460"/>
    </source>
</evidence>
<keyword evidence="3" id="KW-1185">Reference proteome</keyword>
<gene>
    <name evidence="2" type="ORF">BaRGS_00008202</name>
</gene>
<name>A0ABD0LLZ8_9CAEN</name>
<sequence length="77" mass="8365">MVSTLHLVHHPSRRSTSADRTRRHGGTCSSSGACALGLSVAPSVEEILRSSAPRPDGFCVTMEIIYAVLMVRMQRPE</sequence>
<proteinExistence type="predicted"/>
<accession>A0ABD0LLZ8</accession>
<dbReference type="AlphaFoldDB" id="A0ABD0LLZ8"/>
<protein>
    <submittedName>
        <fullName evidence="2">Uncharacterized protein</fullName>
    </submittedName>
</protein>
<organism evidence="2 3">
    <name type="scientific">Batillaria attramentaria</name>
    <dbReference type="NCBI Taxonomy" id="370345"/>
    <lineage>
        <taxon>Eukaryota</taxon>
        <taxon>Metazoa</taxon>
        <taxon>Spiralia</taxon>
        <taxon>Lophotrochozoa</taxon>
        <taxon>Mollusca</taxon>
        <taxon>Gastropoda</taxon>
        <taxon>Caenogastropoda</taxon>
        <taxon>Sorbeoconcha</taxon>
        <taxon>Cerithioidea</taxon>
        <taxon>Batillariidae</taxon>
        <taxon>Batillaria</taxon>
    </lineage>
</organism>
<dbReference type="Proteomes" id="UP001519460">
    <property type="component" value="Unassembled WGS sequence"/>
</dbReference>